<dbReference type="Proteomes" id="UP000006094">
    <property type="component" value="Chromosome"/>
</dbReference>
<proteinExistence type="predicted"/>
<dbReference type="Pfam" id="PF00395">
    <property type="entry name" value="SLH"/>
    <property type="match status" value="1"/>
</dbReference>
<dbReference type="RefSeq" id="WP_014968855.1">
    <property type="nucleotide sequence ID" value="NC_018664.1"/>
</dbReference>
<dbReference type="eggNOG" id="COG2340">
    <property type="taxonomic scope" value="Bacteria"/>
</dbReference>
<accession>K0B5A2</accession>
<organism evidence="2 3">
    <name type="scientific">Gottschalkia acidurici (strain ATCC 7906 / DSM 604 / BCRC 14475 / CIP 104303 / KCTC 5404 / NCIMB 10678 / 9a)</name>
    <name type="common">Clostridium acidurici</name>
    <dbReference type="NCBI Taxonomy" id="1128398"/>
    <lineage>
        <taxon>Bacteria</taxon>
        <taxon>Bacillati</taxon>
        <taxon>Bacillota</taxon>
        <taxon>Tissierellia</taxon>
        <taxon>Tissierellales</taxon>
        <taxon>Gottschalkiaceae</taxon>
        <taxon>Gottschalkia</taxon>
    </lineage>
</organism>
<gene>
    <name evidence="2" type="ordered locus">Curi_c27280</name>
</gene>
<dbReference type="Pfam" id="PF16112">
    <property type="entry name" value="DUF4830"/>
    <property type="match status" value="1"/>
</dbReference>
<dbReference type="InterPro" id="IPR001119">
    <property type="entry name" value="SLH_dom"/>
</dbReference>
<sequence length="467" mass="54499">MNINYTNTKLERISIIAAIIVILTSLLSETLIHATQIKFSDVLENYQGKESIYWALDRGIIKGYPDGRFRPSLEITEKDFVVMLARFSTNVEENKAKDNEYSHWSQVYYDELRKYEIPLKGYNDDKAKDELLTRGDIARITAAKNGFNLTEEQAIYYMFENDLTKDVKPNIWDRSKSILSFGKNRYVRRDQITELFKVMESKNNTTFMGRVSDVKGSEIKGIVGVPQETKIPDFSELPEFSFIDSNIDGKILIEEKAEEFLEKYEYSVHMKVYNQKSKLEDNNRLVFETSKDIGLNLEKYKGKEIFLIGYELKGKSKNTNISRNGIIAYIYYNEDAEIIGAYLVYEGYAPGIVSLNDKRYLRPESFEPSKLEFTRINKVEIIDTSDYSRREITGKELDDFLKLFKDTKSYKGNLSIRGSSDFAICFYYEDETTVILEYYEVINKLVLSDIDYWYYEINDSLSRYIKG</sequence>
<keyword evidence="3" id="KW-1185">Reference proteome</keyword>
<dbReference type="STRING" id="1128398.Curi_c27280"/>
<evidence type="ECO:0000313" key="2">
    <source>
        <dbReference type="EMBL" id="AFS79721.1"/>
    </source>
</evidence>
<dbReference type="InterPro" id="IPR032257">
    <property type="entry name" value="DUF4830"/>
</dbReference>
<protein>
    <submittedName>
        <fullName evidence="2">S-layer-like domain-containing protein</fullName>
    </submittedName>
</protein>
<feature type="domain" description="SLH" evidence="1">
    <location>
        <begin position="35"/>
        <end position="98"/>
    </location>
</feature>
<evidence type="ECO:0000313" key="3">
    <source>
        <dbReference type="Proteomes" id="UP000006094"/>
    </source>
</evidence>
<dbReference type="EMBL" id="CP003326">
    <property type="protein sequence ID" value="AFS79721.1"/>
    <property type="molecule type" value="Genomic_DNA"/>
</dbReference>
<name>K0B5A2_GOTA9</name>
<evidence type="ECO:0000259" key="1">
    <source>
        <dbReference type="PROSITE" id="PS51272"/>
    </source>
</evidence>
<dbReference type="AlphaFoldDB" id="K0B5A2"/>
<dbReference type="PROSITE" id="PS51272">
    <property type="entry name" value="SLH"/>
    <property type="match status" value="1"/>
</dbReference>
<dbReference type="KEGG" id="cad:Curi_c27280"/>
<dbReference type="HOGENOM" id="CLU_584879_0_0_9"/>
<reference evidence="2 3" key="1">
    <citation type="journal article" date="2012" name="PLoS ONE">
        <title>The purine-utilizing bacterium Clostridium acidurici 9a: a genome-guided metabolic reconsideration.</title>
        <authorList>
            <person name="Hartwich K."/>
            <person name="Poehlein A."/>
            <person name="Daniel R."/>
        </authorList>
    </citation>
    <scope>NUCLEOTIDE SEQUENCE [LARGE SCALE GENOMIC DNA]</scope>
    <source>
        <strain evidence="3">ATCC 7906 / DSM 604 / BCRC 14475 / CIP 104303 / KCTC 5404 / NCIMB 10678 / 9a</strain>
    </source>
</reference>